<dbReference type="OrthoDB" id="2801544at2759"/>
<feature type="region of interest" description="Disordered" evidence="13">
    <location>
        <begin position="1"/>
        <end position="59"/>
    </location>
</feature>
<feature type="domain" description="Helicase C-terminal" evidence="15">
    <location>
        <begin position="713"/>
        <end position="866"/>
    </location>
</feature>
<dbReference type="PANTHER" id="PTHR45766:SF6">
    <property type="entry name" value="SWI_SNF-RELATED MATRIX-ASSOCIATED ACTIN-DEPENDENT REGULATOR OF CHROMATIN SUBFAMILY A-LIKE PROTEIN 1"/>
    <property type="match status" value="1"/>
</dbReference>
<evidence type="ECO:0000256" key="11">
    <source>
        <dbReference type="ARBA" id="ARBA00062185"/>
    </source>
</evidence>
<dbReference type="AlphaFoldDB" id="A0A8B7V3S9"/>
<evidence type="ECO:0000259" key="15">
    <source>
        <dbReference type="PROSITE" id="PS51194"/>
    </source>
</evidence>
<dbReference type="CDD" id="cd18793">
    <property type="entry name" value="SF2_C_SNF"/>
    <property type="match status" value="1"/>
</dbReference>
<evidence type="ECO:0000256" key="7">
    <source>
        <dbReference type="ARBA" id="ARBA00029621"/>
    </source>
</evidence>
<dbReference type="InterPro" id="IPR000330">
    <property type="entry name" value="SNF2_N"/>
</dbReference>
<feature type="compositionally biased region" description="Polar residues" evidence="13">
    <location>
        <begin position="31"/>
        <end position="54"/>
    </location>
</feature>
<dbReference type="GO" id="GO:0005524">
    <property type="term" value="F:ATP binding"/>
    <property type="evidence" value="ECO:0007669"/>
    <property type="project" value="InterPro"/>
</dbReference>
<dbReference type="Gene3D" id="3.40.50.300">
    <property type="entry name" value="P-loop containing nucleotide triphosphate hydrolases"/>
    <property type="match status" value="1"/>
</dbReference>
<dbReference type="RefSeq" id="XP_073927775.1">
    <property type="nucleotide sequence ID" value="XM_074071674.1"/>
</dbReference>
<dbReference type="InterPro" id="IPR014001">
    <property type="entry name" value="Helicase_ATP-bd"/>
</dbReference>
<comment type="subcellular location">
    <subcellularLocation>
        <location evidence="1">Nucleus</location>
    </subcellularLocation>
</comment>
<organism evidence="18">
    <name type="scientific">Castor canadensis</name>
    <name type="common">American beaver</name>
    <dbReference type="NCBI Taxonomy" id="51338"/>
    <lineage>
        <taxon>Eukaryota</taxon>
        <taxon>Metazoa</taxon>
        <taxon>Chordata</taxon>
        <taxon>Craniata</taxon>
        <taxon>Vertebrata</taxon>
        <taxon>Euteleostomi</taxon>
        <taxon>Mammalia</taxon>
        <taxon>Eutheria</taxon>
        <taxon>Euarchontoglires</taxon>
        <taxon>Glires</taxon>
        <taxon>Rodentia</taxon>
        <taxon>Castorimorpha</taxon>
        <taxon>Castoridae</taxon>
        <taxon>Castor</taxon>
    </lineage>
</organism>
<dbReference type="InterPro" id="IPR027417">
    <property type="entry name" value="P-loop_NTPase"/>
</dbReference>
<dbReference type="CDD" id="cd18010">
    <property type="entry name" value="DEXHc_HARP_SMARCAL1"/>
    <property type="match status" value="1"/>
</dbReference>
<evidence type="ECO:0000256" key="10">
    <source>
        <dbReference type="ARBA" id="ARBA00060224"/>
    </source>
</evidence>
<evidence type="ECO:0000256" key="9">
    <source>
        <dbReference type="ARBA" id="ARBA00048778"/>
    </source>
</evidence>
<dbReference type="Pfam" id="PF07443">
    <property type="entry name" value="HARP"/>
    <property type="match status" value="2"/>
</dbReference>
<name>A0A8B7V3S9_CASCN</name>
<comment type="catalytic activity">
    <reaction evidence="9">
        <text>ATP + H2O = ADP + phosphate + H(+)</text>
        <dbReference type="Rhea" id="RHEA:13065"/>
        <dbReference type="ChEBI" id="CHEBI:15377"/>
        <dbReference type="ChEBI" id="CHEBI:15378"/>
        <dbReference type="ChEBI" id="CHEBI:30616"/>
        <dbReference type="ChEBI" id="CHEBI:43474"/>
        <dbReference type="ChEBI" id="CHEBI:456216"/>
    </reaction>
    <physiologicalReaction direction="left-to-right" evidence="9">
        <dbReference type="Rhea" id="RHEA:13066"/>
    </physiologicalReaction>
</comment>
<evidence type="ECO:0000259" key="16">
    <source>
        <dbReference type="PROSITE" id="PS51467"/>
    </source>
</evidence>
<comment type="similarity">
    <text evidence="12">Belongs to the SNF2/RAD54 helicase family. SMARCAL1 subfamily.</text>
</comment>
<dbReference type="Pfam" id="PF00176">
    <property type="entry name" value="SNF2-rel_dom"/>
    <property type="match status" value="1"/>
</dbReference>
<feature type="region of interest" description="Disordered" evidence="13">
    <location>
        <begin position="903"/>
        <end position="936"/>
    </location>
</feature>
<feature type="compositionally biased region" description="Polar residues" evidence="13">
    <location>
        <begin position="156"/>
        <end position="170"/>
    </location>
</feature>
<dbReference type="FunFam" id="3.40.50.10810:FF:000026">
    <property type="entry name" value="SWI/SNF related, matrix associated, actin dependent regulator of chromatin, subfamily a-like 1"/>
    <property type="match status" value="1"/>
</dbReference>
<feature type="region of interest" description="Disordered" evidence="13">
    <location>
        <begin position="129"/>
        <end position="222"/>
    </location>
</feature>
<dbReference type="PROSITE" id="PS51467">
    <property type="entry name" value="HARP"/>
    <property type="match status" value="2"/>
</dbReference>
<evidence type="ECO:0000259" key="14">
    <source>
        <dbReference type="PROSITE" id="PS51192"/>
    </source>
</evidence>
<evidence type="ECO:0000256" key="4">
    <source>
        <dbReference type="ARBA" id="ARBA00022801"/>
    </source>
</evidence>
<evidence type="ECO:0000256" key="8">
    <source>
        <dbReference type="ARBA" id="ARBA00031896"/>
    </source>
</evidence>
<keyword evidence="3" id="KW-0677">Repeat</keyword>
<dbReference type="GO" id="GO:0006281">
    <property type="term" value="P:DNA repair"/>
    <property type="evidence" value="ECO:0007669"/>
    <property type="project" value="TreeGrafter"/>
</dbReference>
<dbReference type="RefSeq" id="XP_073927776.1">
    <property type="nucleotide sequence ID" value="XM_074071675.1"/>
</dbReference>
<dbReference type="SUPFAM" id="SSF52540">
    <property type="entry name" value="P-loop containing nucleoside triphosphate hydrolases"/>
    <property type="match status" value="2"/>
</dbReference>
<keyword evidence="17" id="KW-1185">Reference proteome</keyword>
<dbReference type="Gene3D" id="3.40.50.10810">
    <property type="entry name" value="Tandem AAA-ATPase domain"/>
    <property type="match status" value="1"/>
</dbReference>
<dbReference type="PROSITE" id="PS51194">
    <property type="entry name" value="HELICASE_CTER"/>
    <property type="match status" value="1"/>
</dbReference>
<accession>A0A8B7V3S9</accession>
<feature type="domain" description="HARP" evidence="16">
    <location>
        <begin position="325"/>
        <end position="396"/>
    </location>
</feature>
<feature type="compositionally biased region" description="Low complexity" evidence="13">
    <location>
        <begin position="906"/>
        <end position="920"/>
    </location>
</feature>
<comment type="subunit">
    <text evidence="11">Interacts with RPA2; the interaction is direct and mediates the recruitment by the RPA complex of SMARCAL1 to sites of DNA damage.</text>
</comment>
<protein>
    <recommendedName>
        <fullName evidence="2">SWI/SNF-related matrix-associated actin-dependent regulator of chromatin subfamily A-like protein 1</fullName>
    </recommendedName>
    <alternativeName>
        <fullName evidence="8">HepA-related protein</fullName>
    </alternativeName>
    <alternativeName>
        <fullName evidence="7">Sucrose nonfermenting protein 2-like 1</fullName>
    </alternativeName>
</protein>
<evidence type="ECO:0000313" key="18">
    <source>
        <dbReference type="RefSeq" id="XP_020025744.1"/>
    </source>
</evidence>
<dbReference type="Pfam" id="PF00271">
    <property type="entry name" value="Helicase_C"/>
    <property type="match status" value="1"/>
</dbReference>
<sequence length="951" mass="105506">MSLPLTEEQRKKIEENRQKALARRAEKLSVEQPQSTNSSSYIAVNPSQSKQGPSKNLLREPSKLVGHGVIFKQQNLSNSSHGDQGPHNFHHFQLSTPERAKRIWNSQEEMSIACPSHSPPQQMTVRGLSPPLAQGPPNVPNQQLLGHKLGHGHPQASHTIKSTPVANTNHEPLAKAKSSQEIPASSSGQLPKDPELEAKTAKPSTSGMSIYDTHDSGGVMPRTEGRLQQKLGASFQKAVGCQKGTCIRNGDRFRVKIGYSEELLAVFKSLPSRSYDPATKTWDFSMTDYNALMKAAEHLCTVSLQPLEGADGSSGGQTRLPSAPSLAFVKGRCMLISRARFEVDIGYSELLVVLFKQMDSRMYDVKTRKWNFLLEEYNKLIARVRGLPQVQLDPLPKTITLAFASQLEKTSLHLTADVPEADLSGVDFKLVSNLMPFQRAGVNFAIAKRGRLLLADDMGLGKTIQAICIAAFYRKEWPLLVVVPSSVRFTWEQAFLRWLPSLSPEDINVVVTGKGRLTAGLINIVSFDLLSKLEKQLKASFKVVIIDESHFLKNSKTARCRAAVPILKVAKRVILLSGTPALSRPAELYTQIIAVKPTFFPQFHAFGLRYCDAKRLSWGWDYSGSSNLGELKLLLEEAVMLRRLKSDVLSQLPAKQRKMVVVAPGRISARARAALDAAAKEMTKDKTKQQQKEALIVFFNRTAEAKIPCVIEYILDLLESGREKFLVFAHHKVVLDAVTKELERKHVQHIRIDGCTPSADREALCQQFQLYEGHSVAVLSITAANMGLTFSSADLVVFAELFWNPGVLIQAEDRVHRIGQTNSVGIHYLVAKGTADDYLWPLIQEKIKILGEAGLSETNFSEMTEATDYLYKDPKQQTIYDLFQKSFEENESDMELLEAAESFDPGSSLGTSGSGSQDLGDNLDESTLTASPPKKGRFEFFDNWDSFTSPF</sequence>
<dbReference type="GeneID" id="109690690"/>
<dbReference type="GO" id="GO:0031297">
    <property type="term" value="P:replication fork processing"/>
    <property type="evidence" value="ECO:0007669"/>
    <property type="project" value="TreeGrafter"/>
</dbReference>
<dbReference type="InterPro" id="IPR001650">
    <property type="entry name" value="Helicase_C-like"/>
</dbReference>
<keyword evidence="5" id="KW-0175">Coiled coil</keyword>
<dbReference type="PROSITE" id="PS51192">
    <property type="entry name" value="HELICASE_ATP_BIND_1"/>
    <property type="match status" value="1"/>
</dbReference>
<proteinExistence type="inferred from homology"/>
<feature type="domain" description="Helicase ATP-binding" evidence="14">
    <location>
        <begin position="443"/>
        <end position="598"/>
    </location>
</feature>
<dbReference type="InterPro" id="IPR010003">
    <property type="entry name" value="HARP_dom"/>
</dbReference>
<gene>
    <name evidence="18" type="primary">Smarcal1</name>
</gene>
<comment type="function">
    <text evidence="10">ATP-dependent annealing helicase that binds selectively to fork DNA relative to ssDNA or dsDNA and catalyzes the rewinding of the stably unwound DNA. Rewinds single-stranded DNA bubbles that are stably bound by replication protein A (RPA). Acts throughout the genome to reanneal stably unwound DNA, performing the opposite reaction of many enzymes, such as helicases and polymerases, that unwind DNA. May play an important role in DNA damage response by acting at stalled replication forks.</text>
</comment>
<evidence type="ECO:0000256" key="12">
    <source>
        <dbReference type="PROSITE-ProRule" id="PRU00800"/>
    </source>
</evidence>
<dbReference type="CTD" id="50485"/>
<dbReference type="InterPro" id="IPR049730">
    <property type="entry name" value="SNF2/RAD54-like_C"/>
</dbReference>
<keyword evidence="6" id="KW-0539">Nucleus</keyword>
<evidence type="ECO:0000256" key="5">
    <source>
        <dbReference type="ARBA" id="ARBA00023054"/>
    </source>
</evidence>
<dbReference type="FunFam" id="3.40.50.300:FF:001036">
    <property type="entry name" value="SWI/SNF related, matrix associated, actin dependent regulator of chromatin, subfamily a like 1"/>
    <property type="match status" value="1"/>
</dbReference>
<evidence type="ECO:0000256" key="6">
    <source>
        <dbReference type="ARBA" id="ARBA00023242"/>
    </source>
</evidence>
<evidence type="ECO:0000256" key="1">
    <source>
        <dbReference type="ARBA" id="ARBA00004123"/>
    </source>
</evidence>
<evidence type="ECO:0000256" key="13">
    <source>
        <dbReference type="SAM" id="MobiDB-lite"/>
    </source>
</evidence>
<evidence type="ECO:0000256" key="2">
    <source>
        <dbReference type="ARBA" id="ARBA00020162"/>
    </source>
</evidence>
<dbReference type="Proteomes" id="UP001732720">
    <property type="component" value="Chromosome 4"/>
</dbReference>
<dbReference type="GO" id="GO:0043596">
    <property type="term" value="C:nuclear replication fork"/>
    <property type="evidence" value="ECO:0007669"/>
    <property type="project" value="TreeGrafter"/>
</dbReference>
<keyword evidence="4" id="KW-0378">Hydrolase</keyword>
<reference evidence="18" key="1">
    <citation type="submission" date="2025-08" db="UniProtKB">
        <authorList>
            <consortium name="RefSeq"/>
        </authorList>
    </citation>
    <scope>IDENTIFICATION</scope>
</reference>
<dbReference type="RefSeq" id="XP_020025744.1">
    <property type="nucleotide sequence ID" value="XM_020170155.1"/>
</dbReference>
<dbReference type="SMART" id="SM00490">
    <property type="entry name" value="HELICc"/>
    <property type="match status" value="1"/>
</dbReference>
<dbReference type="RefSeq" id="XP_020025744.1">
    <property type="nucleotide sequence ID" value="XM_020170155.2"/>
</dbReference>
<evidence type="ECO:0000313" key="17">
    <source>
        <dbReference type="Proteomes" id="UP001732720"/>
    </source>
</evidence>
<dbReference type="InterPro" id="IPR038718">
    <property type="entry name" value="SNF2-like_sf"/>
</dbReference>
<feature type="domain" description="HARP" evidence="16">
    <location>
        <begin position="231"/>
        <end position="308"/>
    </location>
</feature>
<dbReference type="KEGG" id="ccan:109690690"/>
<feature type="compositionally biased region" description="Basic and acidic residues" evidence="13">
    <location>
        <begin position="7"/>
        <end position="29"/>
    </location>
</feature>
<dbReference type="GO" id="GO:0016787">
    <property type="term" value="F:hydrolase activity"/>
    <property type="evidence" value="ECO:0007669"/>
    <property type="project" value="UniProtKB-KW"/>
</dbReference>
<dbReference type="RefSeq" id="XP_073927777.1">
    <property type="nucleotide sequence ID" value="XM_074071676.1"/>
</dbReference>
<dbReference type="SMART" id="SM00487">
    <property type="entry name" value="DEXDc"/>
    <property type="match status" value="1"/>
</dbReference>
<evidence type="ECO:0000256" key="3">
    <source>
        <dbReference type="ARBA" id="ARBA00022737"/>
    </source>
</evidence>
<feature type="compositionally biased region" description="Polar residues" evidence="13">
    <location>
        <begin position="177"/>
        <end position="189"/>
    </location>
</feature>
<dbReference type="PANTHER" id="PTHR45766">
    <property type="entry name" value="DNA ANNEALING HELICASE AND ENDONUCLEASE ZRANB3 FAMILY MEMBER"/>
    <property type="match status" value="1"/>
</dbReference>